<dbReference type="RefSeq" id="WP_212120473.1">
    <property type="nucleotide sequence ID" value="NZ_JAGTPX020000018.1"/>
</dbReference>
<proteinExistence type="predicted"/>
<dbReference type="InterPro" id="IPR001387">
    <property type="entry name" value="Cro/C1-type_HTH"/>
</dbReference>
<gene>
    <name evidence="2" type="ORF">KD144_17725</name>
</gene>
<dbReference type="Gene3D" id="1.10.260.40">
    <property type="entry name" value="lambda repressor-like DNA-binding domains"/>
    <property type="match status" value="1"/>
</dbReference>
<dbReference type="InterPro" id="IPR041413">
    <property type="entry name" value="MLTR_LBD"/>
</dbReference>
<dbReference type="CDD" id="cd00093">
    <property type="entry name" value="HTH_XRE"/>
    <property type="match status" value="1"/>
</dbReference>
<sequence length="281" mass="32987">MNNSNSSKALGQFLKSRRERLQPEKVGIKDISRRRTPGLRREEVAYLANISVTYYTWLEQGRNVKPSQEILRNIGLALELDDDELMHLFDLSEIGSLQPQENIDEDEEEDSTSLYTAVRQLNYPSFIINDSTEVLAWNKAAELVITDFNAWPKEERFMLNIMFSDEKIREQMVNFREFITYSVAVFRGICDRHPDRPEYLNRAEWLCEKYVEFKSLWEQHDVRQKRITCGIFQHPKVGLLEFQAHSLSVDGNPTLHWSIYTPDSMETEGKLFSILDKNLDR</sequence>
<protein>
    <submittedName>
        <fullName evidence="2">Helix-turn-helix domain-containing protein</fullName>
    </submittedName>
</protein>
<organism evidence="2">
    <name type="scientific">Niallia circulans</name>
    <name type="common">Bacillus circulans</name>
    <dbReference type="NCBI Taxonomy" id="1397"/>
    <lineage>
        <taxon>Bacteria</taxon>
        <taxon>Bacillati</taxon>
        <taxon>Bacillota</taxon>
        <taxon>Bacilli</taxon>
        <taxon>Bacillales</taxon>
        <taxon>Bacillaceae</taxon>
        <taxon>Niallia</taxon>
    </lineage>
</organism>
<dbReference type="Gene3D" id="3.30.450.180">
    <property type="match status" value="1"/>
</dbReference>
<name>A0A941GQ67_NIACI</name>
<feature type="domain" description="HTH cro/C1-type" evidence="1">
    <location>
        <begin position="38"/>
        <end position="85"/>
    </location>
</feature>
<accession>A0A941GQ67</accession>
<dbReference type="EMBL" id="JAGTPX010000021">
    <property type="protein sequence ID" value="MBR8671380.1"/>
    <property type="molecule type" value="Genomic_DNA"/>
</dbReference>
<dbReference type="InterPro" id="IPR010982">
    <property type="entry name" value="Lambda_DNA-bd_dom_sf"/>
</dbReference>
<dbReference type="Pfam" id="PF13560">
    <property type="entry name" value="HTH_31"/>
    <property type="match status" value="1"/>
</dbReference>
<dbReference type="SMART" id="SM00530">
    <property type="entry name" value="HTH_XRE"/>
    <property type="match status" value="1"/>
</dbReference>
<comment type="caution">
    <text evidence="2">The sequence shown here is derived from an EMBL/GenBank/DDBJ whole genome shotgun (WGS) entry which is preliminary data.</text>
</comment>
<dbReference type="PANTHER" id="PTHR35010">
    <property type="entry name" value="BLL4672 PROTEIN-RELATED"/>
    <property type="match status" value="1"/>
</dbReference>
<evidence type="ECO:0000259" key="1">
    <source>
        <dbReference type="PROSITE" id="PS50943"/>
    </source>
</evidence>
<evidence type="ECO:0000313" key="2">
    <source>
        <dbReference type="EMBL" id="MBR8671380.1"/>
    </source>
</evidence>
<dbReference type="AlphaFoldDB" id="A0A941GQ67"/>
<reference evidence="2" key="1">
    <citation type="submission" date="2021-04" db="EMBL/GenBank/DDBJ databases">
        <title>Genomic analysis of electroactive and textile dye degrading Bacillus circulans strain: DC10 isolated from constructed wetland-microbial fuel cells treating textile dye wastewaters.</title>
        <authorList>
            <person name="Patel D.U."/>
            <person name="Desai C.R."/>
        </authorList>
    </citation>
    <scope>NUCLEOTIDE SEQUENCE</scope>
    <source>
        <strain evidence="2">DC10</strain>
    </source>
</reference>
<dbReference type="PROSITE" id="PS50943">
    <property type="entry name" value="HTH_CROC1"/>
    <property type="match status" value="1"/>
</dbReference>
<dbReference type="Pfam" id="PF17765">
    <property type="entry name" value="MLTR_LBD"/>
    <property type="match status" value="1"/>
</dbReference>
<dbReference type="GO" id="GO:0003677">
    <property type="term" value="F:DNA binding"/>
    <property type="evidence" value="ECO:0007669"/>
    <property type="project" value="InterPro"/>
</dbReference>
<dbReference type="SUPFAM" id="SSF47413">
    <property type="entry name" value="lambda repressor-like DNA-binding domains"/>
    <property type="match status" value="1"/>
</dbReference>